<dbReference type="Proteomes" id="UP001642484">
    <property type="component" value="Unassembled WGS sequence"/>
</dbReference>
<evidence type="ECO:0000313" key="1">
    <source>
        <dbReference type="EMBL" id="CAK9054836.1"/>
    </source>
</evidence>
<reference evidence="1 2" key="1">
    <citation type="submission" date="2024-02" db="EMBL/GenBank/DDBJ databases">
        <authorList>
            <person name="Chen Y."/>
            <person name="Shah S."/>
            <person name="Dougan E. K."/>
            <person name="Thang M."/>
            <person name="Chan C."/>
        </authorList>
    </citation>
    <scope>NUCLEOTIDE SEQUENCE [LARGE SCALE GENOMIC DNA]</scope>
</reference>
<evidence type="ECO:0000313" key="2">
    <source>
        <dbReference type="Proteomes" id="UP001642484"/>
    </source>
</evidence>
<protein>
    <submittedName>
        <fullName evidence="1">Uncharacterized protein</fullName>
    </submittedName>
</protein>
<keyword evidence="2" id="KW-1185">Reference proteome</keyword>
<comment type="caution">
    <text evidence="1">The sequence shown here is derived from an EMBL/GenBank/DDBJ whole genome shotgun (WGS) entry which is preliminary data.</text>
</comment>
<name>A0ABP0MTL6_9DINO</name>
<gene>
    <name evidence="1" type="ORF">CCMP2556_LOCUS27375</name>
</gene>
<dbReference type="EMBL" id="CAXAMN010019691">
    <property type="protein sequence ID" value="CAK9054836.1"/>
    <property type="molecule type" value="Genomic_DNA"/>
</dbReference>
<organism evidence="1 2">
    <name type="scientific">Durusdinium trenchii</name>
    <dbReference type="NCBI Taxonomy" id="1381693"/>
    <lineage>
        <taxon>Eukaryota</taxon>
        <taxon>Sar</taxon>
        <taxon>Alveolata</taxon>
        <taxon>Dinophyceae</taxon>
        <taxon>Suessiales</taxon>
        <taxon>Symbiodiniaceae</taxon>
        <taxon>Durusdinium</taxon>
    </lineage>
</organism>
<proteinExistence type="predicted"/>
<sequence>MTATNVFWWLVAWASLALILYLQPRISRHWEKSEGDGSSARDEGHGSLRTVMVVNEHGGAGDSFEKRERSKFEVESHVVWCGIWSSFSVLWLLPFSLVVWSFCIWLPTTWANFFAVTLQLACWAIAFTVMIGNFLQSLYVSGDRPRKSEMVRAILLLVLALIAILTVTATAWSVKRHLHQGVCEGGVPPAFLKPLESFTDCNDDSSKPEACKQIQKEDVVTDIEGGIECFEWCRGRDLFVPYFADTHDIVCFKAEAWAACAMFDVFGTSFPVLAILSAVLYGLPQFYAWVQRKLAERKTHHLVRGQTDEESSESYEPPSETSFREEGPYRSQSWLYRILGVRSDKDAETLNLRLAHLLNTVEPLADVYSGIGLLEQGQPYYGFFMLAATLVPNWLNGRDLFQVKMSEAIEDSIRKGFPTHDLLKHQDREGRYEGTMSAIVAVCAFMRTPSLQIYTVISLVFGFTSSALLSIPAACQASVLLDSGIHQDDYYNAVQLRKQMTMGEMYYLSAWTIGLGNTLGWFLCSWQHLWTKIHNDTFGASSLCEVFAVAFGFGVLVSAALGLMGRGTFLEKAGHLIGTLLSLLFWLSVCLEDLDVLLNNRWFEDGLTWQTRKQIGCVVGLIMSVCQIWLFWSFMPEIREHKFQPGRYRLKQRMGECILAHQEVRVADVQEKDGQYWGILAEGKWIELYSTAKPDSQHDYSYRAKELQYVSRFKKKRGKLDARVDCERKANEVVEICQIRKSGDSINGRLAGSEVYIQLADNTPVLKFLGFVQGQSNAVRLH</sequence>
<accession>A0ABP0MTL6</accession>